<evidence type="ECO:0000256" key="4">
    <source>
        <dbReference type="ARBA" id="ARBA00022516"/>
    </source>
</evidence>
<comment type="similarity">
    <text evidence="2">Belongs to the bacterial diacylglycerol kinase family.</text>
</comment>
<feature type="transmembrane region" description="Helical" evidence="19">
    <location>
        <begin position="100"/>
        <end position="121"/>
    </location>
</feature>
<feature type="binding site" evidence="16">
    <location>
        <position position="74"/>
    </location>
    <ligand>
        <name>substrate</name>
    </ligand>
</feature>
<feature type="active site" description="Proton acceptor" evidence="15">
    <location>
        <position position="74"/>
    </location>
</feature>
<evidence type="ECO:0000256" key="17">
    <source>
        <dbReference type="PIRSR" id="PIRSR600829-3"/>
    </source>
</evidence>
<evidence type="ECO:0000256" key="7">
    <source>
        <dbReference type="ARBA" id="ARBA00022741"/>
    </source>
</evidence>
<dbReference type="EMBL" id="JAKOAV010000027">
    <property type="protein sequence ID" value="MDF9409279.1"/>
    <property type="molecule type" value="Genomic_DNA"/>
</dbReference>
<keyword evidence="9 17" id="KW-0067">ATP-binding</keyword>
<reference evidence="20" key="1">
    <citation type="submission" date="2022-02" db="EMBL/GenBank/DDBJ databases">
        <authorList>
            <person name="Leng L."/>
        </authorList>
    </citation>
    <scope>NUCLEOTIDE SEQUENCE</scope>
    <source>
        <strain evidence="20">JI</strain>
    </source>
</reference>
<comment type="subcellular location">
    <subcellularLocation>
        <location evidence="1">Cell membrane</location>
        <topology evidence="1">Multi-pass membrane protein</topology>
    </subcellularLocation>
</comment>
<keyword evidence="13" id="KW-0594">Phospholipid biosynthesis</keyword>
<feature type="binding site" evidence="17">
    <location>
        <position position="81"/>
    </location>
    <ligand>
        <name>ATP</name>
        <dbReference type="ChEBI" id="CHEBI:30616"/>
    </ligand>
</feature>
<keyword evidence="18" id="KW-0479">Metal-binding</keyword>
<evidence type="ECO:0000256" key="16">
    <source>
        <dbReference type="PIRSR" id="PIRSR600829-2"/>
    </source>
</evidence>
<dbReference type="GO" id="GO:0004143">
    <property type="term" value="F:ATP-dependent diacylglycerol kinase activity"/>
    <property type="evidence" value="ECO:0007669"/>
    <property type="project" value="UniProtKB-EC"/>
</dbReference>
<evidence type="ECO:0000256" key="2">
    <source>
        <dbReference type="ARBA" id="ARBA00005967"/>
    </source>
</evidence>
<evidence type="ECO:0000256" key="14">
    <source>
        <dbReference type="ARBA" id="ARBA00023264"/>
    </source>
</evidence>
<dbReference type="GO" id="GO:0008654">
    <property type="term" value="P:phospholipid biosynthetic process"/>
    <property type="evidence" value="ECO:0007669"/>
    <property type="project" value="UniProtKB-KW"/>
</dbReference>
<evidence type="ECO:0000313" key="21">
    <source>
        <dbReference type="Proteomes" id="UP001154312"/>
    </source>
</evidence>
<keyword evidence="4" id="KW-0444">Lipid biosynthesis</keyword>
<evidence type="ECO:0000256" key="13">
    <source>
        <dbReference type="ARBA" id="ARBA00023209"/>
    </source>
</evidence>
<evidence type="ECO:0000256" key="3">
    <source>
        <dbReference type="ARBA" id="ARBA00022475"/>
    </source>
</evidence>
<dbReference type="Proteomes" id="UP001154312">
    <property type="component" value="Unassembled WGS sequence"/>
</dbReference>
<evidence type="ECO:0000256" key="18">
    <source>
        <dbReference type="PIRSR" id="PIRSR600829-4"/>
    </source>
</evidence>
<evidence type="ECO:0000256" key="9">
    <source>
        <dbReference type="ARBA" id="ARBA00022840"/>
    </source>
</evidence>
<dbReference type="GO" id="GO:0005524">
    <property type="term" value="F:ATP binding"/>
    <property type="evidence" value="ECO:0007669"/>
    <property type="project" value="UniProtKB-KW"/>
</dbReference>
<feature type="transmembrane region" description="Helical" evidence="19">
    <location>
        <begin position="12"/>
        <end position="30"/>
    </location>
</feature>
<comment type="cofactor">
    <cofactor evidence="18">
        <name>Mg(2+)</name>
        <dbReference type="ChEBI" id="CHEBI:18420"/>
    </cofactor>
    <text evidence="18">Mn(2+), Zn(2+), Cd(2+) and Co(2+) support activity to lesser extents.</text>
</comment>
<keyword evidence="21" id="KW-1185">Reference proteome</keyword>
<evidence type="ECO:0000256" key="10">
    <source>
        <dbReference type="ARBA" id="ARBA00022989"/>
    </source>
</evidence>
<gene>
    <name evidence="20" type="ORF">L7E55_13100</name>
</gene>
<evidence type="ECO:0000256" key="15">
    <source>
        <dbReference type="PIRSR" id="PIRSR600829-1"/>
    </source>
</evidence>
<keyword evidence="3" id="KW-1003">Cell membrane</keyword>
<keyword evidence="7 17" id="KW-0547">Nucleotide-binding</keyword>
<evidence type="ECO:0000256" key="12">
    <source>
        <dbReference type="ARBA" id="ARBA00023136"/>
    </source>
</evidence>
<keyword evidence="14" id="KW-1208">Phospholipid metabolism</keyword>
<dbReference type="RefSeq" id="WP_277444730.1">
    <property type="nucleotide sequence ID" value="NZ_JAKOAV010000027.1"/>
</dbReference>
<dbReference type="GO" id="GO:0005886">
    <property type="term" value="C:plasma membrane"/>
    <property type="evidence" value="ECO:0007669"/>
    <property type="project" value="UniProtKB-SubCell"/>
</dbReference>
<keyword evidence="5 20" id="KW-0808">Transferase</keyword>
<dbReference type="InterPro" id="IPR000829">
    <property type="entry name" value="DAGK"/>
</dbReference>
<evidence type="ECO:0000256" key="11">
    <source>
        <dbReference type="ARBA" id="ARBA00023098"/>
    </source>
</evidence>
<dbReference type="Pfam" id="PF01219">
    <property type="entry name" value="DAGK_prokar"/>
    <property type="match status" value="1"/>
</dbReference>
<keyword evidence="12 19" id="KW-0472">Membrane</keyword>
<keyword evidence="18" id="KW-0460">Magnesium</keyword>
<evidence type="ECO:0000256" key="19">
    <source>
        <dbReference type="SAM" id="Phobius"/>
    </source>
</evidence>
<evidence type="ECO:0000256" key="5">
    <source>
        <dbReference type="ARBA" id="ARBA00022679"/>
    </source>
</evidence>
<accession>A0A9X4JTT7</accession>
<evidence type="ECO:0000256" key="6">
    <source>
        <dbReference type="ARBA" id="ARBA00022692"/>
    </source>
</evidence>
<feature type="binding site" evidence="17">
    <location>
        <position position="21"/>
    </location>
    <ligand>
        <name>ATP</name>
        <dbReference type="ChEBI" id="CHEBI:30616"/>
    </ligand>
</feature>
<sequence length="128" mass="14129">MIEIKMVVTVDVRNFLTSFFYAAAGIWHTLLTQRNMRVHFAAALLVLGLAVYLEVEAHDLLFLIFSITLVIMAEMFNTAVEAVVNLYTQTYHPLARVAKDVAAGAVLVAALNSIAVAYLVIYPRLSGK</sequence>
<keyword evidence="10 19" id="KW-1133">Transmembrane helix</keyword>
<organism evidence="20 21">
    <name type="scientific">Pelotomaculum isophthalicicum JI</name>
    <dbReference type="NCBI Taxonomy" id="947010"/>
    <lineage>
        <taxon>Bacteria</taxon>
        <taxon>Bacillati</taxon>
        <taxon>Bacillota</taxon>
        <taxon>Clostridia</taxon>
        <taxon>Eubacteriales</taxon>
        <taxon>Desulfotomaculaceae</taxon>
        <taxon>Pelotomaculum</taxon>
    </lineage>
</organism>
<evidence type="ECO:0000313" key="20">
    <source>
        <dbReference type="EMBL" id="MDF9409279.1"/>
    </source>
</evidence>
<evidence type="ECO:0000256" key="8">
    <source>
        <dbReference type="ARBA" id="ARBA00022777"/>
    </source>
</evidence>
<protein>
    <submittedName>
        <fullName evidence="20">Diacylglycerol kinase</fullName>
        <ecNumber evidence="20">2.7.1.107</ecNumber>
    </submittedName>
</protein>
<dbReference type="InterPro" id="IPR036945">
    <property type="entry name" value="DAGK_sf"/>
</dbReference>
<comment type="caution">
    <text evidence="20">The sequence shown here is derived from an EMBL/GenBank/DDBJ whole genome shotgun (WGS) entry which is preliminary data.</text>
</comment>
<feature type="binding site" evidence="18">
    <location>
        <position position="81"/>
    </location>
    <ligand>
        <name>a divalent metal cation</name>
        <dbReference type="ChEBI" id="CHEBI:60240"/>
    </ligand>
</feature>
<keyword evidence="8 20" id="KW-0418">Kinase</keyword>
<feature type="transmembrane region" description="Helical" evidence="19">
    <location>
        <begin position="36"/>
        <end position="53"/>
    </location>
</feature>
<keyword evidence="11" id="KW-0443">Lipid metabolism</keyword>
<dbReference type="EC" id="2.7.1.107" evidence="20"/>
<dbReference type="AlphaFoldDB" id="A0A9X4JTT7"/>
<proteinExistence type="inferred from homology"/>
<keyword evidence="6 19" id="KW-0812">Transmembrane</keyword>
<name>A0A9X4JTT7_9FIRM</name>
<dbReference type="PANTHER" id="PTHR34299">
    <property type="entry name" value="DIACYLGLYCEROL KINASE"/>
    <property type="match status" value="1"/>
</dbReference>
<dbReference type="GO" id="GO:0046872">
    <property type="term" value="F:metal ion binding"/>
    <property type="evidence" value="ECO:0007669"/>
    <property type="project" value="UniProtKB-KW"/>
</dbReference>
<feature type="transmembrane region" description="Helical" evidence="19">
    <location>
        <begin position="60"/>
        <end position="80"/>
    </location>
</feature>
<feature type="binding site" evidence="17">
    <location>
        <begin position="99"/>
        <end position="100"/>
    </location>
    <ligand>
        <name>ATP</name>
        <dbReference type="ChEBI" id="CHEBI:30616"/>
    </ligand>
</feature>
<dbReference type="PANTHER" id="PTHR34299:SF1">
    <property type="entry name" value="DIACYLGLYCEROL KINASE"/>
    <property type="match status" value="1"/>
</dbReference>
<dbReference type="Gene3D" id="1.10.287.3610">
    <property type="match status" value="1"/>
</dbReference>
<evidence type="ECO:0000256" key="1">
    <source>
        <dbReference type="ARBA" id="ARBA00004651"/>
    </source>
</evidence>